<keyword evidence="3" id="KW-0812">Transmembrane</keyword>
<keyword evidence="5" id="KW-0378">Hydrolase</keyword>
<feature type="region of interest" description="Disordered" evidence="2">
    <location>
        <begin position="506"/>
        <end position="527"/>
    </location>
</feature>
<dbReference type="Gene3D" id="3.90.1300.10">
    <property type="entry name" value="Amidase signature (AS) domain"/>
    <property type="match status" value="1"/>
</dbReference>
<dbReference type="FunCoup" id="A0A194R4Y0">
    <property type="interactions" value="10"/>
</dbReference>
<evidence type="ECO:0000256" key="3">
    <source>
        <dbReference type="SAM" id="Phobius"/>
    </source>
</evidence>
<protein>
    <submittedName>
        <fullName evidence="5">Fatty-acid amide hydrolase 2</fullName>
    </submittedName>
</protein>
<feature type="compositionally biased region" description="Acidic residues" evidence="2">
    <location>
        <begin position="510"/>
        <end position="519"/>
    </location>
</feature>
<evidence type="ECO:0000313" key="5">
    <source>
        <dbReference type="EMBL" id="KPJ12863.1"/>
    </source>
</evidence>
<dbReference type="PANTHER" id="PTHR43372">
    <property type="entry name" value="FATTY-ACID AMIDE HYDROLASE"/>
    <property type="match status" value="1"/>
</dbReference>
<dbReference type="GO" id="GO:0016787">
    <property type="term" value="F:hydrolase activity"/>
    <property type="evidence" value="ECO:0007669"/>
    <property type="project" value="UniProtKB-KW"/>
</dbReference>
<dbReference type="InParanoid" id="A0A194R4Y0"/>
<accession>A0A194R4Y0</accession>
<feature type="active site" description="Charge relay system" evidence="1">
    <location>
        <position position="156"/>
    </location>
</feature>
<keyword evidence="6" id="KW-1185">Reference proteome</keyword>
<dbReference type="InterPro" id="IPR052739">
    <property type="entry name" value="FAAH2"/>
</dbReference>
<feature type="active site" description="Charge relay system" evidence="1">
    <location>
        <position position="231"/>
    </location>
</feature>
<dbReference type="PIRSF" id="PIRSF001221">
    <property type="entry name" value="Amidase_fungi"/>
    <property type="match status" value="1"/>
</dbReference>
<reference evidence="5 6" key="1">
    <citation type="journal article" date="2015" name="Nat. Commun.">
        <title>Outbred genome sequencing and CRISPR/Cas9 gene editing in butterflies.</title>
        <authorList>
            <person name="Li X."/>
            <person name="Fan D."/>
            <person name="Zhang W."/>
            <person name="Liu G."/>
            <person name="Zhang L."/>
            <person name="Zhao L."/>
            <person name="Fang X."/>
            <person name="Chen L."/>
            <person name="Dong Y."/>
            <person name="Chen Y."/>
            <person name="Ding Y."/>
            <person name="Zhao R."/>
            <person name="Feng M."/>
            <person name="Zhu Y."/>
            <person name="Feng Y."/>
            <person name="Jiang X."/>
            <person name="Zhu D."/>
            <person name="Xiang H."/>
            <person name="Feng X."/>
            <person name="Li S."/>
            <person name="Wang J."/>
            <person name="Zhang G."/>
            <person name="Kronforst M.R."/>
            <person name="Wang W."/>
        </authorList>
    </citation>
    <scope>NUCLEOTIDE SEQUENCE [LARGE SCALE GENOMIC DNA]</scope>
    <source>
        <strain evidence="5">Ya'a_city_454_Pm</strain>
        <tissue evidence="5">Whole body</tissue>
    </source>
</reference>
<dbReference type="PANTHER" id="PTHR43372:SF1">
    <property type="entry name" value="LD38433P"/>
    <property type="match status" value="1"/>
</dbReference>
<dbReference type="Pfam" id="PF01425">
    <property type="entry name" value="Amidase"/>
    <property type="match status" value="1"/>
</dbReference>
<feature type="transmembrane region" description="Helical" evidence="3">
    <location>
        <begin position="41"/>
        <end position="61"/>
    </location>
</feature>
<dbReference type="GO" id="GO:0012505">
    <property type="term" value="C:endomembrane system"/>
    <property type="evidence" value="ECO:0007669"/>
    <property type="project" value="TreeGrafter"/>
</dbReference>
<evidence type="ECO:0000256" key="2">
    <source>
        <dbReference type="SAM" id="MobiDB-lite"/>
    </source>
</evidence>
<organism evidence="5 6">
    <name type="scientific">Papilio machaon</name>
    <name type="common">Old World swallowtail butterfly</name>
    <dbReference type="NCBI Taxonomy" id="76193"/>
    <lineage>
        <taxon>Eukaryota</taxon>
        <taxon>Metazoa</taxon>
        <taxon>Ecdysozoa</taxon>
        <taxon>Arthropoda</taxon>
        <taxon>Hexapoda</taxon>
        <taxon>Insecta</taxon>
        <taxon>Pterygota</taxon>
        <taxon>Neoptera</taxon>
        <taxon>Endopterygota</taxon>
        <taxon>Lepidoptera</taxon>
        <taxon>Glossata</taxon>
        <taxon>Ditrysia</taxon>
        <taxon>Papilionoidea</taxon>
        <taxon>Papilionidae</taxon>
        <taxon>Papilioninae</taxon>
        <taxon>Papilio</taxon>
    </lineage>
</organism>
<dbReference type="SUPFAM" id="SSF75304">
    <property type="entry name" value="Amidase signature (AS) enzymes"/>
    <property type="match status" value="1"/>
</dbReference>
<dbReference type="InterPro" id="IPR036928">
    <property type="entry name" value="AS_sf"/>
</dbReference>
<evidence type="ECO:0000313" key="6">
    <source>
        <dbReference type="Proteomes" id="UP000053240"/>
    </source>
</evidence>
<keyword evidence="3" id="KW-0472">Membrane</keyword>
<dbReference type="Proteomes" id="UP000053240">
    <property type="component" value="Unassembled WGS sequence"/>
</dbReference>
<gene>
    <name evidence="5" type="ORF">RR48_10493</name>
</gene>
<sequence length="527" mass="58978">MSTQCERAVNNQCKKNHILQFRTTKPNKIFEGMASDMFKQFFLLLRTYFDMFIDFLFSLYWERKRQPIPNLEKKHIMLSESAVNLASKIRNKQLKSEELVQACIERIKIVNPILNAVTDERFEEALKEAREVDRLIASGQADFEKQPFLGVPFTAKESHAVSGMLHTLGISLRRHERAHEDAECVRLLRHAGAIPLAVTNVPEINKWQETRNMVFGQTNNPYHSGRTVGGSSGGEAALAAALASPISLCSDIGGSTRMPAFYCGLFALNPTAGTTSLKGSALRSGREPTMASIGFLSKHCEDLAPLTSLVLTESARAQLQLDTQYHIKDIKIFYCKAAHDLRVSPLDKDMLQTMDRVVSALTEDSSPEHPPQPYQHPGLRHMFTLWRHGMAQEADSFPSLLTNNQGHANGLIELLKKVVGVSAYTLAAILKLLDEQVLPPVERDWAERVTSDLREDLIKTLGSEGVLLFPSAPSPAPHHYTLYLRPFNFSHWAIFNALKFPAAQITRDSPDDEDEDEYCGEVAPRAL</sequence>
<dbReference type="STRING" id="76193.A0A194R4Y0"/>
<keyword evidence="3" id="KW-1133">Transmembrane helix</keyword>
<dbReference type="AlphaFoldDB" id="A0A194R4Y0"/>
<evidence type="ECO:0000256" key="1">
    <source>
        <dbReference type="PIRSR" id="PIRSR001221-1"/>
    </source>
</evidence>
<proteinExistence type="predicted"/>
<feature type="active site" description="Acyl-ester intermediate" evidence="1">
    <location>
        <position position="255"/>
    </location>
</feature>
<dbReference type="EMBL" id="KQ460685">
    <property type="protein sequence ID" value="KPJ12863.1"/>
    <property type="molecule type" value="Genomic_DNA"/>
</dbReference>
<dbReference type="InterPro" id="IPR023631">
    <property type="entry name" value="Amidase_dom"/>
</dbReference>
<name>A0A194R4Y0_PAPMA</name>
<evidence type="ECO:0000259" key="4">
    <source>
        <dbReference type="Pfam" id="PF01425"/>
    </source>
</evidence>
<feature type="domain" description="Amidase" evidence="4">
    <location>
        <begin position="98"/>
        <end position="501"/>
    </location>
</feature>